<dbReference type="OrthoDB" id="1122998at2"/>
<dbReference type="AlphaFoldDB" id="A0A085TXJ3"/>
<dbReference type="Proteomes" id="UP000028607">
    <property type="component" value="Unassembled WGS sequence"/>
</dbReference>
<dbReference type="RefSeq" id="WP_156102922.1">
    <property type="nucleotide sequence ID" value="NZ_AQRC01000005.1"/>
</dbReference>
<evidence type="ECO:0000313" key="3">
    <source>
        <dbReference type="EMBL" id="KFE35440.1"/>
    </source>
</evidence>
<feature type="compositionally biased region" description="Basic and acidic residues" evidence="1">
    <location>
        <begin position="65"/>
        <end position="75"/>
    </location>
</feature>
<evidence type="ECO:0000256" key="2">
    <source>
        <dbReference type="SAM" id="SignalP"/>
    </source>
</evidence>
<sequence length="272" mass="27167">MCGIGSKSKSFVSAIAIVSALGMATAWEAPFHGFVGAAYADTHDGESGGKGGQDGQGKQAGQSDEGGHSGAEGEGKGGPGAQAGQENQNDKGQGQGGPGPDSEGQGPQAGAPSSTGGGKPVWAQEGIPEIELGRLNVARSPSHVLDRAYDEALATISPDMVSFYNLSLDQVISSLSLNWDNVTFIDSPLQNLALLKDALDGSSGLSNLGVTNNVATLEAIFLGSASDKSVPITKDTVTAVTTILGSPVTGAAADQLAAQAEAVRIAILAGHG</sequence>
<gene>
    <name evidence="3" type="ORF">DW2_08422</name>
</gene>
<organism evidence="3 4">
    <name type="scientific">Thioclava atlantica</name>
    <dbReference type="NCBI Taxonomy" id="1317124"/>
    <lineage>
        <taxon>Bacteria</taxon>
        <taxon>Pseudomonadati</taxon>
        <taxon>Pseudomonadota</taxon>
        <taxon>Alphaproteobacteria</taxon>
        <taxon>Rhodobacterales</taxon>
        <taxon>Paracoccaceae</taxon>
        <taxon>Thioclava</taxon>
    </lineage>
</organism>
<protein>
    <submittedName>
        <fullName evidence="3">Uncharacterized protein</fullName>
    </submittedName>
</protein>
<feature type="compositionally biased region" description="Low complexity" evidence="1">
    <location>
        <begin position="82"/>
        <end position="92"/>
    </location>
</feature>
<name>A0A085TXJ3_9RHOB</name>
<accession>A0A085TXJ3</accession>
<feature type="signal peptide" evidence="2">
    <location>
        <begin position="1"/>
        <end position="28"/>
    </location>
</feature>
<evidence type="ECO:0000256" key="1">
    <source>
        <dbReference type="SAM" id="MobiDB-lite"/>
    </source>
</evidence>
<dbReference type="PATRIC" id="fig|1317124.6.peg.1716"/>
<reference evidence="4" key="1">
    <citation type="submission" date="2013-04" db="EMBL/GenBank/DDBJ databases">
        <title>Thioclava sp. 13D2W-2 Genome Sequencing.</title>
        <authorList>
            <person name="Lai Q."/>
            <person name="Li G."/>
            <person name="Shao Z."/>
        </authorList>
    </citation>
    <scope>NUCLEOTIDE SEQUENCE [LARGE SCALE GENOMIC DNA]</scope>
    <source>
        <strain evidence="4">13D2W-2</strain>
    </source>
</reference>
<evidence type="ECO:0000313" key="4">
    <source>
        <dbReference type="Proteomes" id="UP000028607"/>
    </source>
</evidence>
<feature type="region of interest" description="Disordered" evidence="1">
    <location>
        <begin position="44"/>
        <end position="122"/>
    </location>
</feature>
<dbReference type="eggNOG" id="ENOG5032TBH">
    <property type="taxonomic scope" value="Bacteria"/>
</dbReference>
<dbReference type="EMBL" id="AQRC01000005">
    <property type="protein sequence ID" value="KFE35440.1"/>
    <property type="molecule type" value="Genomic_DNA"/>
</dbReference>
<dbReference type="STRING" id="1317124.DW2_08422"/>
<comment type="caution">
    <text evidence="3">The sequence shown here is derived from an EMBL/GenBank/DDBJ whole genome shotgun (WGS) entry which is preliminary data.</text>
</comment>
<keyword evidence="4" id="KW-1185">Reference proteome</keyword>
<keyword evidence="2" id="KW-0732">Signal</keyword>
<reference evidence="3 4" key="2">
    <citation type="journal article" date="2015" name="Antonie Van Leeuwenhoek">
        <title>Thioclava indica sp. nov., isolated from surface seawater of the Indian Ocean.</title>
        <authorList>
            <person name="Liu Y."/>
            <person name="Lai Q."/>
            <person name="Du J."/>
            <person name="Xu H."/>
            <person name="Jiang L."/>
            <person name="Shao Z."/>
        </authorList>
    </citation>
    <scope>NUCLEOTIDE SEQUENCE [LARGE SCALE GENOMIC DNA]</scope>
    <source>
        <strain evidence="3 4">13D2W-2</strain>
    </source>
</reference>
<feature type="chain" id="PRO_5001797611" evidence="2">
    <location>
        <begin position="29"/>
        <end position="272"/>
    </location>
</feature>
<proteinExistence type="predicted"/>